<evidence type="ECO:0000256" key="3">
    <source>
        <dbReference type="ARBA" id="ARBA00022553"/>
    </source>
</evidence>
<sequence>MRKLLSLSMSLDAGILRVVLLYFLLAGAWIFVSDSILSHLYADHPPQGLQTIKGLLFVVITTLVLYRLVYGYRQSIEEQVRVYQGLFGSNLNPMLLVDPGTLAIVEANASARDFYGRNDIAGSKLLDLTVPKNGQPPSELALSHAKSAQRIISRHMAREGAQRDVEIIASPIRLCRKDLLHVIVTDLTAYLEKEVRYRRLHTFLWSFLDNIPCPLHITDLDGRLSLVNPDWESLMGRRYVDVVGRHVSEIFGEEIARSFLEHMRQVAESGKPLRIEDKLYLGGVLRCFDTILFPVLNESGLVEGVGGFSLDITERKKAEQELVQARQKAEVADRAKSQFLANMSHELRTPLNGIVGMIELLLISRSEPEERKFLELARASAHDLLGLVNDLLELSTLERKRFEPISRPFGLAEAVDSVARFFSVRARLKGLDFTACVDPALSGQFLGDELRLKQVLINLLDNAVKFTESGSVRLEVRLAEKDRQDGAALPVTFLVSDTGIGIPNDKLAEVFEGFNLGENYLTKRYGGAGLGLAIAKHIVSKLGGRIEAESSVGRGSLFHFTISLPRAIQPATTKSTKPLGLAMPERTTVLHAEDEATNRLMVRHLLEREGLRVLEACDGQEALDLLAREHVDLVLMDIQMPLMDGLEALNRIRSGQAGNTPRDLPVVAVTAYALEGDRSNIMDAGMTGFLPKPFGREELLRSVREALKGHVLGQS</sequence>
<dbReference type="InterPro" id="IPR036890">
    <property type="entry name" value="HATPase_C_sf"/>
</dbReference>
<dbReference type="InterPro" id="IPR005467">
    <property type="entry name" value="His_kinase_dom"/>
</dbReference>
<dbReference type="PROSITE" id="PS50112">
    <property type="entry name" value="PAS"/>
    <property type="match status" value="1"/>
</dbReference>
<dbReference type="PRINTS" id="PR00344">
    <property type="entry name" value="BCTRLSENSOR"/>
</dbReference>
<dbReference type="SMART" id="SM00387">
    <property type="entry name" value="HATPase_c"/>
    <property type="match status" value="1"/>
</dbReference>
<protein>
    <recommendedName>
        <fullName evidence="2">histidine kinase</fullName>
        <ecNumber evidence="2">2.7.13.3</ecNumber>
    </recommendedName>
</protein>
<dbReference type="CDD" id="cd16922">
    <property type="entry name" value="HATPase_EvgS-ArcB-TorS-like"/>
    <property type="match status" value="1"/>
</dbReference>
<dbReference type="Gene3D" id="3.30.450.20">
    <property type="entry name" value="PAS domain"/>
    <property type="match status" value="2"/>
</dbReference>
<dbReference type="InterPro" id="IPR000014">
    <property type="entry name" value="PAS"/>
</dbReference>
<evidence type="ECO:0000313" key="11">
    <source>
        <dbReference type="Proteomes" id="UP000007844"/>
    </source>
</evidence>
<dbReference type="AlphaFoldDB" id="F3YXY7"/>
<dbReference type="CDD" id="cd17546">
    <property type="entry name" value="REC_hyHK_CKI1_RcsC-like"/>
    <property type="match status" value="1"/>
</dbReference>
<dbReference type="PROSITE" id="PS50113">
    <property type="entry name" value="PAC"/>
    <property type="match status" value="1"/>
</dbReference>
<dbReference type="SMART" id="SM00448">
    <property type="entry name" value="REC"/>
    <property type="match status" value="1"/>
</dbReference>
<keyword evidence="11" id="KW-1185">Reference proteome</keyword>
<dbReference type="Gene3D" id="1.10.287.130">
    <property type="match status" value="1"/>
</dbReference>
<keyword evidence="10" id="KW-0418">Kinase</keyword>
<dbReference type="SUPFAM" id="SSF55874">
    <property type="entry name" value="ATPase domain of HSP90 chaperone/DNA topoisomerase II/histidine kinase"/>
    <property type="match status" value="1"/>
</dbReference>
<dbReference type="Proteomes" id="UP000007844">
    <property type="component" value="Chromosome"/>
</dbReference>
<dbReference type="SMART" id="SM00091">
    <property type="entry name" value="PAS"/>
    <property type="match status" value="2"/>
</dbReference>
<dbReference type="Pfam" id="PF08448">
    <property type="entry name" value="PAS_4"/>
    <property type="match status" value="1"/>
</dbReference>
<proteinExistence type="predicted"/>
<feature type="domain" description="Response regulatory" evidence="7">
    <location>
        <begin position="588"/>
        <end position="707"/>
    </location>
</feature>
<dbReference type="InterPro" id="IPR036097">
    <property type="entry name" value="HisK_dim/P_sf"/>
</dbReference>
<dbReference type="SUPFAM" id="SSF52172">
    <property type="entry name" value="CheY-like"/>
    <property type="match status" value="1"/>
</dbReference>
<dbReference type="CDD" id="cd00130">
    <property type="entry name" value="PAS"/>
    <property type="match status" value="1"/>
</dbReference>
<dbReference type="InterPro" id="IPR013656">
    <property type="entry name" value="PAS_4"/>
</dbReference>
<evidence type="ECO:0000259" key="6">
    <source>
        <dbReference type="PROSITE" id="PS50109"/>
    </source>
</evidence>
<dbReference type="PROSITE" id="PS50110">
    <property type="entry name" value="RESPONSE_REGULATORY"/>
    <property type="match status" value="1"/>
</dbReference>
<evidence type="ECO:0000256" key="2">
    <source>
        <dbReference type="ARBA" id="ARBA00012438"/>
    </source>
</evidence>
<keyword evidence="5" id="KW-1133">Transmembrane helix</keyword>
<keyword evidence="10" id="KW-0808">Transferase</keyword>
<organism evidence="10 11">
    <name type="scientific">Desulfocurvibacter africanus subsp. africanus str. Walvis Bay</name>
    <dbReference type="NCBI Taxonomy" id="690850"/>
    <lineage>
        <taxon>Bacteria</taxon>
        <taxon>Pseudomonadati</taxon>
        <taxon>Thermodesulfobacteriota</taxon>
        <taxon>Desulfovibrionia</taxon>
        <taxon>Desulfovibrionales</taxon>
        <taxon>Desulfovibrionaceae</taxon>
        <taxon>Desulfocurvibacter</taxon>
    </lineage>
</organism>
<dbReference type="SUPFAM" id="SSF55785">
    <property type="entry name" value="PYP-like sensor domain (PAS domain)"/>
    <property type="match status" value="2"/>
</dbReference>
<dbReference type="InterPro" id="IPR035965">
    <property type="entry name" value="PAS-like_dom_sf"/>
</dbReference>
<dbReference type="InterPro" id="IPR000700">
    <property type="entry name" value="PAS-assoc_C"/>
</dbReference>
<keyword evidence="5" id="KW-0812">Transmembrane</keyword>
<dbReference type="SUPFAM" id="SSF47384">
    <property type="entry name" value="Homodimeric domain of signal transducing histidine kinase"/>
    <property type="match status" value="1"/>
</dbReference>
<evidence type="ECO:0000256" key="5">
    <source>
        <dbReference type="SAM" id="Phobius"/>
    </source>
</evidence>
<name>F3YXY7_DESAF</name>
<dbReference type="InterPro" id="IPR011006">
    <property type="entry name" value="CheY-like_superfamily"/>
</dbReference>
<dbReference type="PROSITE" id="PS50109">
    <property type="entry name" value="HIS_KIN"/>
    <property type="match status" value="1"/>
</dbReference>
<dbReference type="Gene3D" id="3.30.565.10">
    <property type="entry name" value="Histidine kinase-like ATPase, C-terminal domain"/>
    <property type="match status" value="1"/>
</dbReference>
<gene>
    <name evidence="10" type="ORF">Desaf_2365</name>
</gene>
<keyword evidence="5" id="KW-0472">Membrane</keyword>
<dbReference type="PANTHER" id="PTHR45339">
    <property type="entry name" value="HYBRID SIGNAL TRANSDUCTION HISTIDINE KINASE J"/>
    <property type="match status" value="1"/>
</dbReference>
<dbReference type="EC" id="2.7.13.3" evidence="2"/>
<dbReference type="NCBIfam" id="TIGR00229">
    <property type="entry name" value="sensory_box"/>
    <property type="match status" value="1"/>
</dbReference>
<dbReference type="InterPro" id="IPR003661">
    <property type="entry name" value="HisK_dim/P_dom"/>
</dbReference>
<dbReference type="Pfam" id="PF13426">
    <property type="entry name" value="PAS_9"/>
    <property type="match status" value="1"/>
</dbReference>
<reference evidence="10 11" key="1">
    <citation type="journal article" date="2011" name="J. Bacteriol.">
        <title>Genome sequence of the mercury-methylating and pleomorphic Desulfovibrio africanus Strain Walvis Bay.</title>
        <authorList>
            <person name="Brown S.D."/>
            <person name="Wall J.D."/>
            <person name="Kucken A.M."/>
            <person name="Gilmour C.C."/>
            <person name="Podar M."/>
            <person name="Brandt C.C."/>
            <person name="Teshima H."/>
            <person name="Detter J.C."/>
            <person name="Han C.S."/>
            <person name="Land M.L."/>
            <person name="Lucas S."/>
            <person name="Han J."/>
            <person name="Pennacchio L."/>
            <person name="Nolan M."/>
            <person name="Pitluck S."/>
            <person name="Woyke T."/>
            <person name="Goodwin L."/>
            <person name="Palumbo A.V."/>
            <person name="Elias D.A."/>
        </authorList>
    </citation>
    <scope>NUCLEOTIDE SEQUENCE [LARGE SCALE GENOMIC DNA]</scope>
    <source>
        <strain evidence="10 11">Walvis Bay</strain>
    </source>
</reference>
<dbReference type="Pfam" id="PF00512">
    <property type="entry name" value="HisKA"/>
    <property type="match status" value="1"/>
</dbReference>
<dbReference type="Pfam" id="PF00072">
    <property type="entry name" value="Response_reg"/>
    <property type="match status" value="1"/>
</dbReference>
<dbReference type="STRING" id="690850.Desaf_2365"/>
<feature type="transmembrane region" description="Helical" evidence="5">
    <location>
        <begin position="20"/>
        <end position="42"/>
    </location>
</feature>
<dbReference type="HOGENOM" id="CLU_000445_114_15_7"/>
<feature type="domain" description="Histidine kinase" evidence="6">
    <location>
        <begin position="342"/>
        <end position="566"/>
    </location>
</feature>
<evidence type="ECO:0000256" key="1">
    <source>
        <dbReference type="ARBA" id="ARBA00000085"/>
    </source>
</evidence>
<feature type="transmembrane region" description="Helical" evidence="5">
    <location>
        <begin position="54"/>
        <end position="72"/>
    </location>
</feature>
<dbReference type="InterPro" id="IPR004358">
    <property type="entry name" value="Sig_transdc_His_kin-like_C"/>
</dbReference>
<dbReference type="GO" id="GO:0000155">
    <property type="term" value="F:phosphorelay sensor kinase activity"/>
    <property type="evidence" value="ECO:0007669"/>
    <property type="project" value="InterPro"/>
</dbReference>
<evidence type="ECO:0000259" key="7">
    <source>
        <dbReference type="PROSITE" id="PS50110"/>
    </source>
</evidence>
<dbReference type="FunFam" id="3.30.565.10:FF:000010">
    <property type="entry name" value="Sensor histidine kinase RcsC"/>
    <property type="match status" value="1"/>
</dbReference>
<feature type="domain" description="PAS" evidence="8">
    <location>
        <begin position="200"/>
        <end position="270"/>
    </location>
</feature>
<dbReference type="CDD" id="cd00082">
    <property type="entry name" value="HisKA"/>
    <property type="match status" value="1"/>
</dbReference>
<accession>F3YXY7</accession>
<dbReference type="EMBL" id="CP003221">
    <property type="protein sequence ID" value="EGJ50689.1"/>
    <property type="molecule type" value="Genomic_DNA"/>
</dbReference>
<dbReference type="RefSeq" id="WP_014260392.1">
    <property type="nucleotide sequence ID" value="NC_016629.1"/>
</dbReference>
<evidence type="ECO:0000259" key="9">
    <source>
        <dbReference type="PROSITE" id="PS50113"/>
    </source>
</evidence>
<dbReference type="Pfam" id="PF02518">
    <property type="entry name" value="HATPase_c"/>
    <property type="match status" value="1"/>
</dbReference>
<keyword evidence="3 4" id="KW-0597">Phosphoprotein</keyword>
<dbReference type="PANTHER" id="PTHR45339:SF5">
    <property type="entry name" value="HISTIDINE KINASE"/>
    <property type="match status" value="1"/>
</dbReference>
<dbReference type="InterPro" id="IPR001789">
    <property type="entry name" value="Sig_transdc_resp-reg_receiver"/>
</dbReference>
<dbReference type="InterPro" id="IPR003594">
    <property type="entry name" value="HATPase_dom"/>
</dbReference>
<dbReference type="eggNOG" id="COG2205">
    <property type="taxonomic scope" value="Bacteria"/>
</dbReference>
<evidence type="ECO:0000256" key="4">
    <source>
        <dbReference type="PROSITE-ProRule" id="PRU00169"/>
    </source>
</evidence>
<evidence type="ECO:0000259" key="8">
    <source>
        <dbReference type="PROSITE" id="PS50112"/>
    </source>
</evidence>
<dbReference type="Gene3D" id="3.40.50.2300">
    <property type="match status" value="1"/>
</dbReference>
<feature type="modified residue" description="4-aspartylphosphate" evidence="4">
    <location>
        <position position="637"/>
    </location>
</feature>
<dbReference type="SMART" id="SM00388">
    <property type="entry name" value="HisKA"/>
    <property type="match status" value="1"/>
</dbReference>
<feature type="domain" description="PAC" evidence="9">
    <location>
        <begin position="269"/>
        <end position="324"/>
    </location>
</feature>
<evidence type="ECO:0000313" key="10">
    <source>
        <dbReference type="EMBL" id="EGJ50689.1"/>
    </source>
</evidence>
<comment type="catalytic activity">
    <reaction evidence="1">
        <text>ATP + protein L-histidine = ADP + protein N-phospho-L-histidine.</text>
        <dbReference type="EC" id="2.7.13.3"/>
    </reaction>
</comment>
<dbReference type="KEGG" id="daf:Desaf_2365"/>